<dbReference type="EMBL" id="CP003732">
    <property type="protein sequence ID" value="AFV11928.1"/>
    <property type="molecule type" value="Genomic_DNA"/>
</dbReference>
<accession>K4LGE5</accession>
<dbReference type="HOGENOM" id="CLU_031275_8_0_9"/>
<feature type="transmembrane region" description="Helical" evidence="8">
    <location>
        <begin position="242"/>
        <end position="260"/>
    </location>
</feature>
<keyword evidence="7 8" id="KW-0472">Membrane</keyword>
<feature type="transmembrane region" description="Helical" evidence="8">
    <location>
        <begin position="5"/>
        <end position="23"/>
    </location>
</feature>
<dbReference type="AlphaFoldDB" id="K4LGE5"/>
<evidence type="ECO:0000256" key="5">
    <source>
        <dbReference type="ARBA" id="ARBA00022692"/>
    </source>
</evidence>
<keyword evidence="5 8" id="KW-0812">Transmembrane</keyword>
<reference evidence="9 10" key="1">
    <citation type="journal article" date="2012" name="BMC Genomics">
        <title>Genome-guided analysis of physiological and morphological traits of the fermentative acetate oxidizer Thermacetogenium phaeum.</title>
        <authorList>
            <person name="Oehler D."/>
            <person name="Poehlein A."/>
            <person name="Leimbach A."/>
            <person name="Muller N."/>
            <person name="Daniel R."/>
            <person name="Gottschalk G."/>
            <person name="Schink B."/>
        </authorList>
    </citation>
    <scope>NUCLEOTIDE SEQUENCE [LARGE SCALE GENOMIC DNA]</scope>
    <source>
        <strain evidence="10">ATCC BAA-254 / DSM 26808 / PB</strain>
    </source>
</reference>
<evidence type="ECO:0000256" key="4">
    <source>
        <dbReference type="ARBA" id="ARBA00022475"/>
    </source>
</evidence>
<evidence type="ECO:0000313" key="9">
    <source>
        <dbReference type="EMBL" id="AFV11928.1"/>
    </source>
</evidence>
<dbReference type="Proteomes" id="UP000000467">
    <property type="component" value="Chromosome"/>
</dbReference>
<evidence type="ECO:0000256" key="8">
    <source>
        <dbReference type="SAM" id="Phobius"/>
    </source>
</evidence>
<sequence>MQRRFLRITALLLIGLGGVAFFYYIRSLLIPFVIAALIAYVIYPLVRSLEMRGIKRRTAIFTVYAAGVVLVAIFFTVFIPALLQETRSFSRILPEYTRAWEEAQAHLYRLSERVYLPPEGRQVLREMTGQIRSGVLESLRGFARAVLGIISFLPSLILAPFLAYYLIRDFDHIKKRFLAALPPGCRSDLLSLIREGDLIFSQFLRGHLLISAIVGLLTGVGAALIGMPFAVLIGLFTAVADLVPVFGPVLAAVPVVGLALSISQWKAVLMLGIFLAVQQLEGSVLAPRLLGDRVGLHPLMVVFVLLVGGYLAGPLGLIFAVPAAGLLRVVLSYLWEKMVRT</sequence>
<evidence type="ECO:0000256" key="6">
    <source>
        <dbReference type="ARBA" id="ARBA00022989"/>
    </source>
</evidence>
<feature type="transmembrane region" description="Helical" evidence="8">
    <location>
        <begin position="142"/>
        <end position="167"/>
    </location>
</feature>
<dbReference type="PANTHER" id="PTHR21716">
    <property type="entry name" value="TRANSMEMBRANE PROTEIN"/>
    <property type="match status" value="1"/>
</dbReference>
<feature type="transmembrane region" description="Helical" evidence="8">
    <location>
        <begin position="208"/>
        <end position="236"/>
    </location>
</feature>
<dbReference type="GO" id="GO:0055085">
    <property type="term" value="P:transmembrane transport"/>
    <property type="evidence" value="ECO:0007669"/>
    <property type="project" value="TreeGrafter"/>
</dbReference>
<dbReference type="OrthoDB" id="9793390at2"/>
<feature type="transmembrane region" description="Helical" evidence="8">
    <location>
        <begin position="298"/>
        <end position="331"/>
    </location>
</feature>
<dbReference type="STRING" id="1089553.Tph_c17250"/>
<dbReference type="KEGG" id="tpz:Tph_c17250"/>
<feature type="transmembrane region" description="Helical" evidence="8">
    <location>
        <begin position="267"/>
        <end position="286"/>
    </location>
</feature>
<evidence type="ECO:0000256" key="3">
    <source>
        <dbReference type="ARBA" id="ARBA00022448"/>
    </source>
</evidence>
<dbReference type="RefSeq" id="WP_015050807.1">
    <property type="nucleotide sequence ID" value="NC_018870.1"/>
</dbReference>
<dbReference type="PANTHER" id="PTHR21716:SF53">
    <property type="entry name" value="PERMEASE PERM-RELATED"/>
    <property type="match status" value="1"/>
</dbReference>
<feature type="transmembrane region" description="Helical" evidence="8">
    <location>
        <begin position="58"/>
        <end position="83"/>
    </location>
</feature>
<comment type="subcellular location">
    <subcellularLocation>
        <location evidence="1">Cell membrane</location>
        <topology evidence="1">Multi-pass membrane protein</topology>
    </subcellularLocation>
</comment>
<keyword evidence="3" id="KW-0813">Transport</keyword>
<protein>
    <submittedName>
        <fullName evidence="9">Putative membrane protein</fullName>
    </submittedName>
</protein>
<comment type="similarity">
    <text evidence="2">Belongs to the autoinducer-2 exporter (AI-2E) (TC 2.A.86) family.</text>
</comment>
<dbReference type="InterPro" id="IPR002549">
    <property type="entry name" value="AI-2E-like"/>
</dbReference>
<keyword evidence="4" id="KW-1003">Cell membrane</keyword>
<dbReference type="Pfam" id="PF01594">
    <property type="entry name" value="AI-2E_transport"/>
    <property type="match status" value="1"/>
</dbReference>
<evidence type="ECO:0000256" key="2">
    <source>
        <dbReference type="ARBA" id="ARBA00009773"/>
    </source>
</evidence>
<gene>
    <name evidence="9" type="ordered locus">Tph_c17250</name>
</gene>
<proteinExistence type="inferred from homology"/>
<dbReference type="eggNOG" id="COG0628">
    <property type="taxonomic scope" value="Bacteria"/>
</dbReference>
<keyword evidence="10" id="KW-1185">Reference proteome</keyword>
<evidence type="ECO:0000313" key="10">
    <source>
        <dbReference type="Proteomes" id="UP000000467"/>
    </source>
</evidence>
<organism evidence="9 10">
    <name type="scientific">Thermacetogenium phaeum (strain ATCC BAA-254 / DSM 26808 / PB)</name>
    <dbReference type="NCBI Taxonomy" id="1089553"/>
    <lineage>
        <taxon>Bacteria</taxon>
        <taxon>Bacillati</taxon>
        <taxon>Bacillota</taxon>
        <taxon>Clostridia</taxon>
        <taxon>Thermoanaerobacterales</taxon>
        <taxon>Thermoanaerobacteraceae</taxon>
        <taxon>Thermacetogenium</taxon>
    </lineage>
</organism>
<evidence type="ECO:0000256" key="1">
    <source>
        <dbReference type="ARBA" id="ARBA00004651"/>
    </source>
</evidence>
<keyword evidence="6 8" id="KW-1133">Transmembrane helix</keyword>
<evidence type="ECO:0000256" key="7">
    <source>
        <dbReference type="ARBA" id="ARBA00023136"/>
    </source>
</evidence>
<feature type="transmembrane region" description="Helical" evidence="8">
    <location>
        <begin position="29"/>
        <end position="46"/>
    </location>
</feature>
<dbReference type="GO" id="GO:0005886">
    <property type="term" value="C:plasma membrane"/>
    <property type="evidence" value="ECO:0007669"/>
    <property type="project" value="UniProtKB-SubCell"/>
</dbReference>
<name>K4LGE5_THEPS</name>